<dbReference type="Proteomes" id="UP000030746">
    <property type="component" value="Unassembled WGS sequence"/>
</dbReference>
<dbReference type="HOGENOM" id="CLU_049549_0_0_1"/>
<dbReference type="OMA" id="IVESPHE"/>
<accession>V4A8H7</accession>
<evidence type="ECO:0000259" key="1">
    <source>
        <dbReference type="Pfam" id="PF11229"/>
    </source>
</evidence>
<gene>
    <name evidence="2" type="ORF">LOTGIDRAFT_164893</name>
</gene>
<dbReference type="PANTHER" id="PTHR16212">
    <property type="entry name" value="FOCADHESIN FAMILY MEMBER"/>
    <property type="match status" value="1"/>
</dbReference>
<dbReference type="CTD" id="20239860"/>
<evidence type="ECO:0000313" key="3">
    <source>
        <dbReference type="Proteomes" id="UP000030746"/>
    </source>
</evidence>
<keyword evidence="3" id="KW-1185">Reference proteome</keyword>
<dbReference type="AlphaFoldDB" id="V4A8H7"/>
<reference evidence="2 3" key="1">
    <citation type="journal article" date="2013" name="Nature">
        <title>Insights into bilaterian evolution from three spiralian genomes.</title>
        <authorList>
            <person name="Simakov O."/>
            <person name="Marletaz F."/>
            <person name="Cho S.J."/>
            <person name="Edsinger-Gonzales E."/>
            <person name="Havlak P."/>
            <person name="Hellsten U."/>
            <person name="Kuo D.H."/>
            <person name="Larsson T."/>
            <person name="Lv J."/>
            <person name="Arendt D."/>
            <person name="Savage R."/>
            <person name="Osoegawa K."/>
            <person name="de Jong P."/>
            <person name="Grimwood J."/>
            <person name="Chapman J.A."/>
            <person name="Shapiro H."/>
            <person name="Aerts A."/>
            <person name="Otillar R.P."/>
            <person name="Terry A.Y."/>
            <person name="Boore J.L."/>
            <person name="Grigoriev I.V."/>
            <person name="Lindberg D.R."/>
            <person name="Seaver E.C."/>
            <person name="Weisblat D.A."/>
            <person name="Putnam N.H."/>
            <person name="Rokhsar D.S."/>
        </authorList>
    </citation>
    <scope>NUCLEOTIDE SEQUENCE [LARGE SCALE GENOMIC DNA]</scope>
</reference>
<dbReference type="OrthoDB" id="6125419at2759"/>
<dbReference type="InterPro" id="IPR045163">
    <property type="entry name" value="Focadhesin/RST1"/>
</dbReference>
<feature type="domain" description="Focadhesin C-terminal" evidence="1">
    <location>
        <begin position="3"/>
        <end position="479"/>
    </location>
</feature>
<sequence length="483" mass="53578">MASKVISTSTDIGIQGNAAWMLGHLYLSACAVTETRASVPPNYSYLKETSVLRSLVDFLLEAGKHGPEKVKNGELKVVLNSLQDEVSRLLPPLNWAGVLSPLMRMEYDNEIKCLCIKLAITQCISSPTAASFISSWLQPTLFSSLTDDCRIELFKSLPLMLKPVQFSVLKIFLSKCCMIPFSTTPVQSSHCVAVLEGLNKALLVHDPPKSVTLMLYETTENLYKAVTDCSDVQVLTNLSKCLFSIPDDRFDTMTADDFTDPKTFIKGVFIRCQLVAMGRQPIVILNSCLDATINNKTCDYKKVFSILCHCFYSTVMSSTESTGAMYLVQWLLELVGHVRNISIGVIQLDDNALPLATVLELLIGVVSAAISIWTMPSVACMINIDTKLLISDVDSETKTSQVPTVDILQCLQSLPVSIVNLKVEPWLQILPKIVNWMVSILELSDDLLSPHARKSLKDCLYLLRDSEEFKKAAVWTQVFTLDQ</sequence>
<dbReference type="STRING" id="225164.V4A8H7"/>
<protein>
    <recommendedName>
        <fullName evidence="1">Focadhesin C-terminal domain-containing protein</fullName>
    </recommendedName>
</protein>
<dbReference type="RefSeq" id="XP_009059654.1">
    <property type="nucleotide sequence ID" value="XM_009061406.1"/>
</dbReference>
<dbReference type="GeneID" id="20239860"/>
<evidence type="ECO:0000313" key="2">
    <source>
        <dbReference type="EMBL" id="ESO89596.1"/>
    </source>
</evidence>
<proteinExistence type="predicted"/>
<organism evidence="2 3">
    <name type="scientific">Lottia gigantea</name>
    <name type="common">Giant owl limpet</name>
    <dbReference type="NCBI Taxonomy" id="225164"/>
    <lineage>
        <taxon>Eukaryota</taxon>
        <taxon>Metazoa</taxon>
        <taxon>Spiralia</taxon>
        <taxon>Lophotrochozoa</taxon>
        <taxon>Mollusca</taxon>
        <taxon>Gastropoda</taxon>
        <taxon>Patellogastropoda</taxon>
        <taxon>Lottioidea</taxon>
        <taxon>Lottiidae</taxon>
        <taxon>Lottia</taxon>
    </lineage>
</organism>
<dbReference type="InterPro" id="IPR021392">
    <property type="entry name" value="Focadhesin_C"/>
</dbReference>
<dbReference type="KEGG" id="lgi:LOTGIDRAFT_164893"/>
<dbReference type="PANTHER" id="PTHR16212:SF4">
    <property type="entry name" value="FOCADHESIN"/>
    <property type="match status" value="1"/>
</dbReference>
<dbReference type="GO" id="GO:0060147">
    <property type="term" value="P:regulation of post-transcriptional gene silencing"/>
    <property type="evidence" value="ECO:0007669"/>
    <property type="project" value="InterPro"/>
</dbReference>
<name>V4A8H7_LOTGI</name>
<dbReference type="EMBL" id="KB202567">
    <property type="protein sequence ID" value="ESO89596.1"/>
    <property type="molecule type" value="Genomic_DNA"/>
</dbReference>
<dbReference type="Pfam" id="PF11229">
    <property type="entry name" value="Focadhesin"/>
    <property type="match status" value="1"/>
</dbReference>